<organism evidence="1 2">
    <name type="scientific">Brachybacterium massiliense</name>
    <dbReference type="NCBI Taxonomy" id="1755098"/>
    <lineage>
        <taxon>Bacteria</taxon>
        <taxon>Bacillati</taxon>
        <taxon>Actinomycetota</taxon>
        <taxon>Actinomycetes</taxon>
        <taxon>Micrococcales</taxon>
        <taxon>Dermabacteraceae</taxon>
        <taxon>Brachybacterium</taxon>
    </lineage>
</organism>
<dbReference type="EMBL" id="DYUE01000273">
    <property type="protein sequence ID" value="HJG92346.1"/>
    <property type="molecule type" value="Genomic_DNA"/>
</dbReference>
<comment type="caution">
    <text evidence="1">The sequence shown here is derived from an EMBL/GenBank/DDBJ whole genome shotgun (WGS) entry which is preliminary data.</text>
</comment>
<gene>
    <name evidence="1" type="ORF">K8V81_11565</name>
</gene>
<proteinExistence type="predicted"/>
<dbReference type="AlphaFoldDB" id="A0A921SXX4"/>
<protein>
    <submittedName>
        <fullName evidence="1">Uncharacterized protein</fullName>
    </submittedName>
</protein>
<reference evidence="1" key="1">
    <citation type="journal article" date="2021" name="PeerJ">
        <title>Extensive microbial diversity within the chicken gut microbiome revealed by metagenomics and culture.</title>
        <authorList>
            <person name="Gilroy R."/>
            <person name="Ravi A."/>
            <person name="Getino M."/>
            <person name="Pursley I."/>
            <person name="Horton D.L."/>
            <person name="Alikhan N.F."/>
            <person name="Baker D."/>
            <person name="Gharbi K."/>
            <person name="Hall N."/>
            <person name="Watson M."/>
            <person name="Adriaenssens E.M."/>
            <person name="Foster-Nyarko E."/>
            <person name="Jarju S."/>
            <person name="Secka A."/>
            <person name="Antonio M."/>
            <person name="Oren A."/>
            <person name="Chaudhuri R.R."/>
            <person name="La Ragione R."/>
            <person name="Hildebrand F."/>
            <person name="Pallen M.J."/>
        </authorList>
    </citation>
    <scope>NUCLEOTIDE SEQUENCE</scope>
    <source>
        <strain evidence="1">ChiGjej5B5-22894</strain>
    </source>
</reference>
<sequence length="264" mass="28166">TQPLEQPVTEIVTLTDEELMALDGIEHDPLTPTPWVSGNAEGEDARALVTAAAMRSMISRGIVSSTAVLDPRRYEDGSQEQARMVAVPALQGTMVLRRTADAVLIAERQTERGTAYGYFYLFHVDGGVRVLWETFDATGFHLFFLLEGETLPEQLRAFVDPVDGAGEADGEIDEVPAASFAASAPATRLAEARAVTTVLVLDREDTAGPTAFTLFATPDALELMETDGEGEAAIQRVGAISAATLTSLVEELIAGTRPGADTTR</sequence>
<evidence type="ECO:0000313" key="1">
    <source>
        <dbReference type="EMBL" id="HJG92346.1"/>
    </source>
</evidence>
<dbReference type="Proteomes" id="UP000742460">
    <property type="component" value="Unassembled WGS sequence"/>
</dbReference>
<name>A0A921SXX4_9MICO</name>
<accession>A0A921SXX4</accession>
<reference evidence="1" key="2">
    <citation type="submission" date="2021-09" db="EMBL/GenBank/DDBJ databases">
        <authorList>
            <person name="Gilroy R."/>
        </authorList>
    </citation>
    <scope>NUCLEOTIDE SEQUENCE</scope>
    <source>
        <strain evidence="1">ChiGjej5B5-22894</strain>
    </source>
</reference>
<evidence type="ECO:0000313" key="2">
    <source>
        <dbReference type="Proteomes" id="UP000742460"/>
    </source>
</evidence>
<feature type="non-terminal residue" evidence="1">
    <location>
        <position position="1"/>
    </location>
</feature>